<organism evidence="1 2">
    <name type="scientific">Trichonephila inaurata madagascariensis</name>
    <dbReference type="NCBI Taxonomy" id="2747483"/>
    <lineage>
        <taxon>Eukaryota</taxon>
        <taxon>Metazoa</taxon>
        <taxon>Ecdysozoa</taxon>
        <taxon>Arthropoda</taxon>
        <taxon>Chelicerata</taxon>
        <taxon>Arachnida</taxon>
        <taxon>Araneae</taxon>
        <taxon>Araneomorphae</taxon>
        <taxon>Entelegynae</taxon>
        <taxon>Araneoidea</taxon>
        <taxon>Nephilidae</taxon>
        <taxon>Trichonephila</taxon>
        <taxon>Trichonephila inaurata</taxon>
    </lineage>
</organism>
<sequence>MEVLVRKKLGKELNDALFNVDSGTLSGIKNFDRNIDINIHYSFLSCYNQELYLIEDSTLGLLSNSCLMCRNCSFSKGFNSTSHKSE</sequence>
<dbReference type="Proteomes" id="UP000886998">
    <property type="component" value="Unassembled WGS sequence"/>
</dbReference>
<evidence type="ECO:0000313" key="1">
    <source>
        <dbReference type="EMBL" id="GFY48410.1"/>
    </source>
</evidence>
<accession>A0A8X6X7L2</accession>
<gene>
    <name evidence="1" type="ORF">TNIN_359641</name>
</gene>
<name>A0A8X6X7L2_9ARAC</name>
<protein>
    <submittedName>
        <fullName evidence="1">Uncharacterized protein</fullName>
    </submittedName>
</protein>
<reference evidence="1" key="1">
    <citation type="submission" date="2020-08" db="EMBL/GenBank/DDBJ databases">
        <title>Multicomponent nature underlies the extraordinary mechanical properties of spider dragline silk.</title>
        <authorList>
            <person name="Kono N."/>
            <person name="Nakamura H."/>
            <person name="Mori M."/>
            <person name="Yoshida Y."/>
            <person name="Ohtoshi R."/>
            <person name="Malay A.D."/>
            <person name="Moran D.A.P."/>
            <person name="Tomita M."/>
            <person name="Numata K."/>
            <person name="Arakawa K."/>
        </authorList>
    </citation>
    <scope>NUCLEOTIDE SEQUENCE</scope>
</reference>
<keyword evidence="2" id="KW-1185">Reference proteome</keyword>
<evidence type="ECO:0000313" key="2">
    <source>
        <dbReference type="Proteomes" id="UP000886998"/>
    </source>
</evidence>
<proteinExistence type="predicted"/>
<comment type="caution">
    <text evidence="1">The sequence shown here is derived from an EMBL/GenBank/DDBJ whole genome shotgun (WGS) entry which is preliminary data.</text>
</comment>
<dbReference type="AlphaFoldDB" id="A0A8X6X7L2"/>
<dbReference type="EMBL" id="BMAV01006439">
    <property type="protein sequence ID" value="GFY48410.1"/>
    <property type="molecule type" value="Genomic_DNA"/>
</dbReference>